<keyword evidence="4 5" id="KW-0472">Membrane</keyword>
<dbReference type="EMBL" id="FWWY01000001">
    <property type="protein sequence ID" value="SMC03805.1"/>
    <property type="molecule type" value="Genomic_DNA"/>
</dbReference>
<dbReference type="InterPro" id="IPR050367">
    <property type="entry name" value="APC_superfamily"/>
</dbReference>
<feature type="transmembrane region" description="Helical" evidence="5">
    <location>
        <begin position="58"/>
        <end position="79"/>
    </location>
</feature>
<reference evidence="8" key="1">
    <citation type="submission" date="2017-04" db="EMBL/GenBank/DDBJ databases">
        <authorList>
            <person name="Varghese N."/>
            <person name="Submissions S."/>
        </authorList>
    </citation>
    <scope>NUCLEOTIDE SEQUENCE [LARGE SCALE GENOMIC DNA]</scope>
    <source>
        <strain evidence="8">DSM 9293</strain>
    </source>
</reference>
<evidence type="ECO:0000256" key="3">
    <source>
        <dbReference type="ARBA" id="ARBA00022989"/>
    </source>
</evidence>
<dbReference type="PANTHER" id="PTHR42770">
    <property type="entry name" value="AMINO ACID TRANSPORTER-RELATED"/>
    <property type="match status" value="1"/>
</dbReference>
<feature type="transmembrane region" description="Helical" evidence="5">
    <location>
        <begin position="341"/>
        <end position="360"/>
    </location>
</feature>
<keyword evidence="2 5" id="KW-0812">Transmembrane</keyword>
<evidence type="ECO:0000256" key="1">
    <source>
        <dbReference type="ARBA" id="ARBA00004141"/>
    </source>
</evidence>
<feature type="transmembrane region" description="Helical" evidence="5">
    <location>
        <begin position="138"/>
        <end position="156"/>
    </location>
</feature>
<name>A0A1W1WC56_SULTA</name>
<evidence type="ECO:0000256" key="5">
    <source>
        <dbReference type="SAM" id="Phobius"/>
    </source>
</evidence>
<dbReference type="PIRSF" id="PIRSF006060">
    <property type="entry name" value="AA_transporter"/>
    <property type="match status" value="1"/>
</dbReference>
<evidence type="ECO:0000313" key="8">
    <source>
        <dbReference type="Proteomes" id="UP000192660"/>
    </source>
</evidence>
<dbReference type="GO" id="GO:0016020">
    <property type="term" value="C:membrane"/>
    <property type="evidence" value="ECO:0007669"/>
    <property type="project" value="UniProtKB-SubCell"/>
</dbReference>
<evidence type="ECO:0000256" key="2">
    <source>
        <dbReference type="ARBA" id="ARBA00022692"/>
    </source>
</evidence>
<feature type="transmembrane region" description="Helical" evidence="5">
    <location>
        <begin position="100"/>
        <end position="126"/>
    </location>
</feature>
<feature type="transmembrane region" description="Helical" evidence="5">
    <location>
        <begin position="400"/>
        <end position="422"/>
    </location>
</feature>
<evidence type="ECO:0000313" key="7">
    <source>
        <dbReference type="EMBL" id="SMC03805.1"/>
    </source>
</evidence>
<feature type="transmembrane region" description="Helical" evidence="5">
    <location>
        <begin position="163"/>
        <end position="185"/>
    </location>
</feature>
<dbReference type="Gene3D" id="1.20.1740.10">
    <property type="entry name" value="Amino acid/polyamine transporter I"/>
    <property type="match status" value="1"/>
</dbReference>
<comment type="subcellular location">
    <subcellularLocation>
        <location evidence="1">Membrane</location>
        <topology evidence="1">Multi-pass membrane protein</topology>
    </subcellularLocation>
</comment>
<gene>
    <name evidence="7" type="ORF">SAMN00768000_1284</name>
</gene>
<dbReference type="Pfam" id="PF00324">
    <property type="entry name" value="AA_permease"/>
    <property type="match status" value="1"/>
</dbReference>
<sequence length="476" mass="51250">MGYHSDASSHQTHGVIDLRRNHLSFAETLAQSIANIAPTATPALAIPLVAANAGNGTWFVYLVAMVGLVLVGLNISMFAKRYASAGSMYTYLTQSLGSTTGFISGWSLLSAYLFTAMATLLAFGIFVELVLSQIGIKVPTVIIYAIGALIIWFLAYRDIKLSSVLALVLEFISVSMISILGFIVLADNGFRLDLAQFSLHGVTISGLDLAMVLAVFSFVGFESAATLGKESRNPFRTIPRAVIVSTLIAGVFFALMSYIEVLGFGNLSSLTSSSAPMVALANRYHMNWFGILIGIGASISFFSCSLASVNAASRIMFAMGRDRIFHESVGLAHSLNNTPHVAVTISSIVNFAVPTALLGVNAMNAYGYLGTIATYGFLVAYILISIAAPTYLARKGLLKPLHIVIGVGAILFMMIPLVGSFYPVPSAPYNLFPYFYIGYLLVGAAWFRFIINRNPRSTEQIAADFDSFEDVIFDKK</sequence>
<keyword evidence="8" id="KW-1185">Reference proteome</keyword>
<feature type="transmembrane region" description="Helical" evidence="5">
    <location>
        <begin position="366"/>
        <end position="388"/>
    </location>
</feature>
<protein>
    <submittedName>
        <fullName evidence="7">Amino acid transporter</fullName>
    </submittedName>
</protein>
<feature type="transmembrane region" description="Helical" evidence="5">
    <location>
        <begin position="434"/>
        <end position="451"/>
    </location>
</feature>
<dbReference type="AlphaFoldDB" id="A0A1W1WC56"/>
<organism evidence="7 8">
    <name type="scientific">Sulfobacillus thermosulfidooxidans (strain DSM 9293 / VKM B-1269 / AT-1)</name>
    <dbReference type="NCBI Taxonomy" id="929705"/>
    <lineage>
        <taxon>Bacteria</taxon>
        <taxon>Bacillati</taxon>
        <taxon>Bacillota</taxon>
        <taxon>Clostridia</taxon>
        <taxon>Eubacteriales</taxon>
        <taxon>Clostridiales Family XVII. Incertae Sedis</taxon>
        <taxon>Sulfobacillus</taxon>
    </lineage>
</organism>
<dbReference type="InterPro" id="IPR004841">
    <property type="entry name" value="AA-permease/SLC12A_dom"/>
</dbReference>
<feature type="transmembrane region" description="Helical" evidence="5">
    <location>
        <begin position="197"/>
        <end position="221"/>
    </location>
</feature>
<feature type="domain" description="Amino acid permease/ SLC12A" evidence="6">
    <location>
        <begin position="31"/>
        <end position="449"/>
    </location>
</feature>
<feature type="transmembrane region" description="Helical" evidence="5">
    <location>
        <begin position="288"/>
        <end position="313"/>
    </location>
</feature>
<evidence type="ECO:0000259" key="6">
    <source>
        <dbReference type="Pfam" id="PF00324"/>
    </source>
</evidence>
<dbReference type="RefSeq" id="WP_084661047.1">
    <property type="nucleotide sequence ID" value="NZ_FWWY01000001.1"/>
</dbReference>
<dbReference type="PANTHER" id="PTHR42770:SF7">
    <property type="entry name" value="MEMBRANE PROTEIN"/>
    <property type="match status" value="1"/>
</dbReference>
<dbReference type="Proteomes" id="UP000192660">
    <property type="component" value="Unassembled WGS sequence"/>
</dbReference>
<feature type="transmembrane region" description="Helical" evidence="5">
    <location>
        <begin position="242"/>
        <end position="268"/>
    </location>
</feature>
<keyword evidence="3 5" id="KW-1133">Transmembrane helix</keyword>
<dbReference type="OrthoDB" id="9780162at2"/>
<proteinExistence type="predicted"/>
<dbReference type="GO" id="GO:0055085">
    <property type="term" value="P:transmembrane transport"/>
    <property type="evidence" value="ECO:0007669"/>
    <property type="project" value="InterPro"/>
</dbReference>
<accession>A0A1W1WC56</accession>
<evidence type="ECO:0000256" key="4">
    <source>
        <dbReference type="ARBA" id="ARBA00023136"/>
    </source>
</evidence>